<evidence type="ECO:0000313" key="4">
    <source>
        <dbReference type="Proteomes" id="UP000014197"/>
    </source>
</evidence>
<gene>
    <name evidence="2" type="ORF">I583_02824</name>
    <name evidence="1" type="ORF">UAW_01858</name>
</gene>
<evidence type="ECO:0008006" key="5">
    <source>
        <dbReference type="Google" id="ProtNLM"/>
    </source>
</evidence>
<accession>R2QNA4</accession>
<dbReference type="AlphaFoldDB" id="R2QNA4"/>
<dbReference type="EMBL" id="ASVY01000003">
    <property type="protein sequence ID" value="EOT60189.1"/>
    <property type="molecule type" value="Genomic_DNA"/>
</dbReference>
<proteinExistence type="predicted"/>
<organism evidence="1 3">
    <name type="scientific">Enterococcus haemoperoxidus ATCC BAA-382</name>
    <dbReference type="NCBI Taxonomy" id="1158608"/>
    <lineage>
        <taxon>Bacteria</taxon>
        <taxon>Bacillati</taxon>
        <taxon>Bacillota</taxon>
        <taxon>Bacilli</taxon>
        <taxon>Lactobacillales</taxon>
        <taxon>Enterococcaceae</taxon>
        <taxon>Enterococcus</taxon>
    </lineage>
</organism>
<evidence type="ECO:0000313" key="1">
    <source>
        <dbReference type="EMBL" id="EOH96693.1"/>
    </source>
</evidence>
<name>R2QNA4_9ENTE</name>
<dbReference type="eggNOG" id="ENOG502ZXYB">
    <property type="taxonomic scope" value="Bacteria"/>
</dbReference>
<evidence type="ECO:0000313" key="2">
    <source>
        <dbReference type="EMBL" id="EOT60189.1"/>
    </source>
</evidence>
<reference evidence="2 4" key="2">
    <citation type="submission" date="2013-03" db="EMBL/GenBank/DDBJ databases">
        <title>The Genome Sequence of Enterococcus haemoperoxidus BAA-382 (PacBio/Illumina hybrid assembly).</title>
        <authorList>
            <consortium name="The Broad Institute Genomics Platform"/>
            <consortium name="The Broad Institute Genome Sequencing Center for Infectious Disease"/>
            <person name="Earl A."/>
            <person name="Russ C."/>
            <person name="Gilmore M."/>
            <person name="Surin D."/>
            <person name="Walker B."/>
            <person name="Young S."/>
            <person name="Zeng Q."/>
            <person name="Gargeya S."/>
            <person name="Fitzgerald M."/>
            <person name="Haas B."/>
            <person name="Abouelleil A."/>
            <person name="Allen A.W."/>
            <person name="Alvarado L."/>
            <person name="Arachchi H.M."/>
            <person name="Berlin A.M."/>
            <person name="Chapman S.B."/>
            <person name="Gainer-Dewar J."/>
            <person name="Goldberg J."/>
            <person name="Griggs A."/>
            <person name="Gujja S."/>
            <person name="Hansen M."/>
            <person name="Howarth C."/>
            <person name="Imamovic A."/>
            <person name="Ireland A."/>
            <person name="Larimer J."/>
            <person name="McCowan C."/>
            <person name="Murphy C."/>
            <person name="Pearson M."/>
            <person name="Poon T.W."/>
            <person name="Priest M."/>
            <person name="Roberts A."/>
            <person name="Saif S."/>
            <person name="Shea T."/>
            <person name="Sisk P."/>
            <person name="Sykes S."/>
            <person name="Wortman J."/>
            <person name="Nusbaum C."/>
            <person name="Birren B."/>
        </authorList>
    </citation>
    <scope>NUCLEOTIDE SEQUENCE [LARGE SCALE GENOMIC DNA]</scope>
    <source>
        <strain evidence="2 4">ATCC BAA-382</strain>
    </source>
</reference>
<dbReference type="Gene3D" id="2.60.40.1630">
    <property type="entry name" value="bacillus anthracis domain"/>
    <property type="match status" value="1"/>
</dbReference>
<dbReference type="Proteomes" id="UP000014197">
    <property type="component" value="Unassembled WGS sequence"/>
</dbReference>
<reference evidence="1 3" key="1">
    <citation type="submission" date="2013-02" db="EMBL/GenBank/DDBJ databases">
        <title>The Genome Sequence of Enterococcus haemoperoxidus BAA-382.</title>
        <authorList>
            <consortium name="The Broad Institute Genome Sequencing Platform"/>
            <consortium name="The Broad Institute Genome Sequencing Center for Infectious Disease"/>
            <person name="Earl A.M."/>
            <person name="Gilmore M.S."/>
            <person name="Lebreton F."/>
            <person name="Walker B."/>
            <person name="Young S.K."/>
            <person name="Zeng Q."/>
            <person name="Gargeya S."/>
            <person name="Fitzgerald M."/>
            <person name="Haas B."/>
            <person name="Abouelleil A."/>
            <person name="Alvarado L."/>
            <person name="Arachchi H.M."/>
            <person name="Berlin A.M."/>
            <person name="Chapman S.B."/>
            <person name="Dewar J."/>
            <person name="Goldberg J."/>
            <person name="Griggs A."/>
            <person name="Gujja S."/>
            <person name="Hansen M."/>
            <person name="Howarth C."/>
            <person name="Imamovic A."/>
            <person name="Larimer J."/>
            <person name="McCowan C."/>
            <person name="Murphy C."/>
            <person name="Neiman D."/>
            <person name="Pearson M."/>
            <person name="Priest M."/>
            <person name="Roberts A."/>
            <person name="Saif S."/>
            <person name="Shea T."/>
            <person name="Sisk P."/>
            <person name="Sykes S."/>
            <person name="Wortman J."/>
            <person name="Nusbaum C."/>
            <person name="Birren B."/>
        </authorList>
    </citation>
    <scope>NUCLEOTIDE SEQUENCE [LARGE SCALE GENOMIC DNA]</scope>
    <source>
        <strain evidence="1 3">ATCC BAA-382</strain>
    </source>
</reference>
<keyword evidence="4" id="KW-1185">Reference proteome</keyword>
<dbReference type="RefSeq" id="WP_010762060.1">
    <property type="nucleotide sequence ID" value="NZ_KB946316.1"/>
</dbReference>
<comment type="caution">
    <text evidence="1">The sequence shown here is derived from an EMBL/GenBank/DDBJ whole genome shotgun (WGS) entry which is preliminary data.</text>
</comment>
<dbReference type="EMBL" id="AJAR01000016">
    <property type="protein sequence ID" value="EOH96693.1"/>
    <property type="molecule type" value="Genomic_DNA"/>
</dbReference>
<dbReference type="PATRIC" id="fig|1158608.3.peg.1832"/>
<dbReference type="Proteomes" id="UP000013858">
    <property type="component" value="Unassembled WGS sequence"/>
</dbReference>
<sequence length="307" mass="34753">MVFCSTNYKYLQINTAIKNALGISQDSGVAMVENNGIENELNLTSTQNGREITLTKFISTKKKFAFDYQFKLDDEKLKELLEKQRSPDRVFTKNTENAQHIDLGLFVNDNDEDIFGGVSSQSTFRVEGDTFYGSVVATFNQEKIPENAKLTLHIYKLYWQDAEELDQAFLEASETGSPFGVDNALQYEGDWRFDIDYKPLTQTADTQISNVNNITDIKVKNDALQTTVKFTAPIQFESYPAVTLYKGGVKTDNQIFTEIHNTETGEVTISFSLSALDKTSVYTIQLNEINFEGKPLKEIGHFDIQNQ</sequence>
<evidence type="ECO:0000313" key="3">
    <source>
        <dbReference type="Proteomes" id="UP000013858"/>
    </source>
</evidence>
<protein>
    <recommendedName>
        <fullName evidence="5">DUF4179 domain-containing protein</fullName>
    </recommendedName>
</protein>